<keyword evidence="2" id="KW-1185">Reference proteome</keyword>
<dbReference type="Proteomes" id="UP000814033">
    <property type="component" value="Unassembled WGS sequence"/>
</dbReference>
<proteinExistence type="predicted"/>
<sequence length="165" mass="18488">MRHPSAIMQKHRTRARTCYRRVRVLPLRPISARFVFVRSSVSGGRRFTSRGTEALRHHIPSVKAAQHRRSSQLIDFDNHFHQPGTLQLMPMIGLSSSRNPCCSVYSVGNISVETECTALCARLICICGNRALMGPSKRCDLHIFDSSTEARPGHGARSLDGNHRI</sequence>
<evidence type="ECO:0000313" key="1">
    <source>
        <dbReference type="EMBL" id="KAI0046112.1"/>
    </source>
</evidence>
<accession>A0ACB8RQF2</accession>
<reference evidence="1" key="2">
    <citation type="journal article" date="2022" name="New Phytol.">
        <title>Evolutionary transition to the ectomycorrhizal habit in the genomes of a hyperdiverse lineage of mushroom-forming fungi.</title>
        <authorList>
            <person name="Looney B."/>
            <person name="Miyauchi S."/>
            <person name="Morin E."/>
            <person name="Drula E."/>
            <person name="Courty P.E."/>
            <person name="Kohler A."/>
            <person name="Kuo A."/>
            <person name="LaButti K."/>
            <person name="Pangilinan J."/>
            <person name="Lipzen A."/>
            <person name="Riley R."/>
            <person name="Andreopoulos W."/>
            <person name="He G."/>
            <person name="Johnson J."/>
            <person name="Nolan M."/>
            <person name="Tritt A."/>
            <person name="Barry K.W."/>
            <person name="Grigoriev I.V."/>
            <person name="Nagy L.G."/>
            <person name="Hibbett D."/>
            <person name="Henrissat B."/>
            <person name="Matheny P.B."/>
            <person name="Labbe J."/>
            <person name="Martin F.M."/>
        </authorList>
    </citation>
    <scope>NUCLEOTIDE SEQUENCE</scope>
    <source>
        <strain evidence="1">FP105234-sp</strain>
    </source>
</reference>
<organism evidence="1 2">
    <name type="scientific">Auriscalpium vulgare</name>
    <dbReference type="NCBI Taxonomy" id="40419"/>
    <lineage>
        <taxon>Eukaryota</taxon>
        <taxon>Fungi</taxon>
        <taxon>Dikarya</taxon>
        <taxon>Basidiomycota</taxon>
        <taxon>Agaricomycotina</taxon>
        <taxon>Agaricomycetes</taxon>
        <taxon>Russulales</taxon>
        <taxon>Auriscalpiaceae</taxon>
        <taxon>Auriscalpium</taxon>
    </lineage>
</organism>
<dbReference type="EMBL" id="MU275934">
    <property type="protein sequence ID" value="KAI0046112.1"/>
    <property type="molecule type" value="Genomic_DNA"/>
</dbReference>
<protein>
    <submittedName>
        <fullName evidence="1">Uncharacterized protein</fullName>
    </submittedName>
</protein>
<gene>
    <name evidence="1" type="ORF">FA95DRAFT_1419323</name>
</gene>
<reference evidence="1" key="1">
    <citation type="submission" date="2021-02" db="EMBL/GenBank/DDBJ databases">
        <authorList>
            <consortium name="DOE Joint Genome Institute"/>
            <person name="Ahrendt S."/>
            <person name="Looney B.P."/>
            <person name="Miyauchi S."/>
            <person name="Morin E."/>
            <person name="Drula E."/>
            <person name="Courty P.E."/>
            <person name="Chicoki N."/>
            <person name="Fauchery L."/>
            <person name="Kohler A."/>
            <person name="Kuo A."/>
            <person name="Labutti K."/>
            <person name="Pangilinan J."/>
            <person name="Lipzen A."/>
            <person name="Riley R."/>
            <person name="Andreopoulos W."/>
            <person name="He G."/>
            <person name="Johnson J."/>
            <person name="Barry K.W."/>
            <person name="Grigoriev I.V."/>
            <person name="Nagy L."/>
            <person name="Hibbett D."/>
            <person name="Henrissat B."/>
            <person name="Matheny P.B."/>
            <person name="Labbe J."/>
            <person name="Martin F."/>
        </authorList>
    </citation>
    <scope>NUCLEOTIDE SEQUENCE</scope>
    <source>
        <strain evidence="1">FP105234-sp</strain>
    </source>
</reference>
<evidence type="ECO:0000313" key="2">
    <source>
        <dbReference type="Proteomes" id="UP000814033"/>
    </source>
</evidence>
<name>A0ACB8RQF2_9AGAM</name>
<comment type="caution">
    <text evidence="1">The sequence shown here is derived from an EMBL/GenBank/DDBJ whole genome shotgun (WGS) entry which is preliminary data.</text>
</comment>